<comment type="caution">
    <text evidence="2">The sequence shown here is derived from an EMBL/GenBank/DDBJ whole genome shotgun (WGS) entry which is preliminary data.</text>
</comment>
<keyword evidence="3" id="KW-1185">Reference proteome</keyword>
<protein>
    <submittedName>
        <fullName evidence="2">Uncharacterized protein</fullName>
    </submittedName>
</protein>
<sequence length="137" mass="14404">MSSPSQCSLSSTIQRAARNWTSTAMSLAAAAAVAAAASASSSHLATLSSQTSDVERSILGHSFKASRDMSQGNNVKSESDSNTTKSPCFGRINMSSEPVLAPLSNPSVEKRTRLLCPDNHFVPHFDSNRPGMSTDTA</sequence>
<dbReference type="Proteomes" id="UP000728185">
    <property type="component" value="Unassembled WGS sequence"/>
</dbReference>
<evidence type="ECO:0000256" key="1">
    <source>
        <dbReference type="SAM" id="MobiDB-lite"/>
    </source>
</evidence>
<organism evidence="2 3">
    <name type="scientific">Fasciolopsis buskii</name>
    <dbReference type="NCBI Taxonomy" id="27845"/>
    <lineage>
        <taxon>Eukaryota</taxon>
        <taxon>Metazoa</taxon>
        <taxon>Spiralia</taxon>
        <taxon>Lophotrochozoa</taxon>
        <taxon>Platyhelminthes</taxon>
        <taxon>Trematoda</taxon>
        <taxon>Digenea</taxon>
        <taxon>Plagiorchiida</taxon>
        <taxon>Echinostomata</taxon>
        <taxon>Echinostomatoidea</taxon>
        <taxon>Fasciolidae</taxon>
        <taxon>Fasciolopsis</taxon>
    </lineage>
</organism>
<evidence type="ECO:0000313" key="2">
    <source>
        <dbReference type="EMBL" id="KAA0192539.1"/>
    </source>
</evidence>
<reference evidence="2" key="1">
    <citation type="submission" date="2019-05" db="EMBL/GenBank/DDBJ databases">
        <title>Annotation for the trematode Fasciolopsis buski.</title>
        <authorList>
            <person name="Choi Y.-J."/>
        </authorList>
    </citation>
    <scope>NUCLEOTIDE SEQUENCE</scope>
    <source>
        <strain evidence="2">HT</strain>
        <tissue evidence="2">Whole worm</tissue>
    </source>
</reference>
<dbReference type="AlphaFoldDB" id="A0A8E0RSR2"/>
<gene>
    <name evidence="2" type="ORF">FBUS_06605</name>
</gene>
<name>A0A8E0RSR2_9TREM</name>
<accession>A0A8E0RSR2</accession>
<proteinExistence type="predicted"/>
<dbReference type="EMBL" id="LUCM01005623">
    <property type="protein sequence ID" value="KAA0192539.1"/>
    <property type="molecule type" value="Genomic_DNA"/>
</dbReference>
<feature type="compositionally biased region" description="Polar residues" evidence="1">
    <location>
        <begin position="68"/>
        <end position="86"/>
    </location>
</feature>
<feature type="region of interest" description="Disordered" evidence="1">
    <location>
        <begin position="58"/>
        <end position="105"/>
    </location>
</feature>
<evidence type="ECO:0000313" key="3">
    <source>
        <dbReference type="Proteomes" id="UP000728185"/>
    </source>
</evidence>